<dbReference type="RefSeq" id="WP_231034743.1">
    <property type="nucleotide sequence ID" value="NZ_JAJNGX010000011.1"/>
</dbReference>
<dbReference type="AlphaFoldDB" id="A0A9Q2RVW3"/>
<dbReference type="Proteomes" id="UP000809337">
    <property type="component" value="Unassembled WGS sequence"/>
</dbReference>
<evidence type="ECO:0000313" key="2">
    <source>
        <dbReference type="Proteomes" id="UP000809337"/>
    </source>
</evidence>
<proteinExistence type="predicted"/>
<name>A0A9Q2RVW3_9RHOB</name>
<accession>A0A9Q2RVW3</accession>
<reference evidence="1" key="1">
    <citation type="submission" date="2021-01" db="EMBL/GenBank/DDBJ databases">
        <title>Diatom-associated Roseobacters Show Island Model of Population Structure.</title>
        <authorList>
            <person name="Qu L."/>
            <person name="Feng X."/>
            <person name="Chen Y."/>
            <person name="Li L."/>
            <person name="Wang X."/>
            <person name="Hu Z."/>
            <person name="Wang H."/>
            <person name="Luo H."/>
        </authorList>
    </citation>
    <scope>NUCLEOTIDE SEQUENCE</scope>
    <source>
        <strain evidence="1">SM26-45</strain>
    </source>
</reference>
<evidence type="ECO:0000313" key="1">
    <source>
        <dbReference type="EMBL" id="MBM2355961.1"/>
    </source>
</evidence>
<sequence>MTGMEALFAPPPGHWGLRGDPLLWDALRRLFDGMAMPDDLDALNRALDTGFAELTGTALADAPDTLPVSWAKGTQGGMSNGIVSPPFWRDVGFPMIRDRWAVRQ</sequence>
<comment type="caution">
    <text evidence="1">The sequence shown here is derived from an EMBL/GenBank/DDBJ whole genome shotgun (WGS) entry which is preliminary data.</text>
</comment>
<organism evidence="1 2">
    <name type="scientific">Pseudosulfitobacter pseudonitzschiae</name>
    <dbReference type="NCBI Taxonomy" id="1402135"/>
    <lineage>
        <taxon>Bacteria</taxon>
        <taxon>Pseudomonadati</taxon>
        <taxon>Pseudomonadota</taxon>
        <taxon>Alphaproteobacteria</taxon>
        <taxon>Rhodobacterales</taxon>
        <taxon>Roseobacteraceae</taxon>
        <taxon>Pseudosulfitobacter</taxon>
    </lineage>
</organism>
<protein>
    <submittedName>
        <fullName evidence="1">Uncharacterized protein</fullName>
    </submittedName>
</protein>
<gene>
    <name evidence="1" type="ORF">JQX14_15520</name>
</gene>
<dbReference type="EMBL" id="JAFBWN010000011">
    <property type="protein sequence ID" value="MBM2355961.1"/>
    <property type="molecule type" value="Genomic_DNA"/>
</dbReference>